<dbReference type="GO" id="GO:0022904">
    <property type="term" value="P:respiratory electron transport chain"/>
    <property type="evidence" value="ECO:0007669"/>
    <property type="project" value="Ensembl"/>
</dbReference>
<keyword evidence="5" id="KW-1185">Reference proteome</keyword>
<evidence type="ECO:0000313" key="4">
    <source>
        <dbReference type="Ensembl" id="ENSACCP00020014824.1"/>
    </source>
</evidence>
<evidence type="ECO:0000256" key="1">
    <source>
        <dbReference type="ARBA" id="ARBA00004123"/>
    </source>
</evidence>
<dbReference type="OrthoDB" id="342531at2759"/>
<feature type="compositionally biased region" description="Basic residues" evidence="3">
    <location>
        <begin position="1162"/>
        <end position="1179"/>
    </location>
</feature>
<dbReference type="GO" id="GO:2000210">
    <property type="term" value="P:positive regulation of anoikis"/>
    <property type="evidence" value="ECO:0007669"/>
    <property type="project" value="Ensembl"/>
</dbReference>
<feature type="compositionally biased region" description="Acidic residues" evidence="3">
    <location>
        <begin position="724"/>
        <end position="755"/>
    </location>
</feature>
<dbReference type="PANTHER" id="PTHR13213">
    <property type="entry name" value="MYB-BINDING PROTEIN 1A FAMILY MEMBER"/>
    <property type="match status" value="1"/>
</dbReference>
<keyword evidence="2" id="KW-0539">Nucleus</keyword>
<dbReference type="CTD" id="10514"/>
<dbReference type="GO" id="GO:0003723">
    <property type="term" value="F:RNA binding"/>
    <property type="evidence" value="ECO:0007669"/>
    <property type="project" value="TreeGrafter"/>
</dbReference>
<dbReference type="GO" id="GO:0045945">
    <property type="term" value="P:positive regulation of transcription by RNA polymerase III"/>
    <property type="evidence" value="ECO:0007669"/>
    <property type="project" value="Ensembl"/>
</dbReference>
<dbReference type="GO" id="GO:0042149">
    <property type="term" value="P:cellular response to glucose starvation"/>
    <property type="evidence" value="ECO:0007669"/>
    <property type="project" value="Ensembl"/>
</dbReference>
<dbReference type="Proteomes" id="UP000472275">
    <property type="component" value="Chromosome 10"/>
</dbReference>
<feature type="region of interest" description="Disordered" evidence="3">
    <location>
        <begin position="1145"/>
        <end position="1320"/>
    </location>
</feature>
<evidence type="ECO:0000313" key="5">
    <source>
        <dbReference type="Proteomes" id="UP000472275"/>
    </source>
</evidence>
<sequence>MAELGGQGGGVVADPRGVLRQGRAFLDFFWDIAKPEQEVRLAATENLLRHLKEGRKDDELKYTLKRLVEGLGATREAARPGFSLALAQVLQAFEEIPMCSVLEQIKEKHNLEKVKKKLVRNAAFGNFFGVVALFQSGRLIKDRKALLESIQLLQQLAHHQAHLRDLPRKTLIDIMSEVPEAVFEEVLFGILQSDLASAFTSPDNLHLLLVGIQKFPSVLKPKNLKKLFGSPTVVNEKNIPRLVELLQSAAKSEKKDKKLPSVVFDLLQVSLKEGAFELFWKEGVEDGLLKEKSGPVSYMCYRLLGSALPLLSLDQLQMVLKGKVMQQYGEHVVTTQLPDRFKFAPEMEGYIDEFLNSCDDLERQLAVIIGFSTLTNQGYPVLSSSSRVVRHLQPVALQKYVDWLKDMFLRPDFDCCLDFSSNRQKQNQENVNIPQHKIARLRKWIIHRLANIIESPVKKEESLVMDISRFCFFHAFFETKKKTSQICEANVLPSDPLDEEAHSVAENYFFGLLQTLNTLTVLGDTAKAAALREKHIHGVTADGKLWIFLIVEYANKLLSSEHVKAVKPFTKGQRDAWERTLQSVKNLQKKENKSDSAKVIAFQQLLLLMAIHLFKNQSETMDILSDLLNCTEKAFSKEPKKKKTDNAEPGWVEVMVEILLSLLAQPSLLVRRISKSVFVRICPNLTKRGLQLILDVLDPYQEQNEESAVVVMEESEKKIKSALDTDEEGSEDSSDEGDTEEENDSEDEEKNEEVDDDFRTQLMNVLQAGNALGGDESDEELDDEAMMALDKNISALFAEQQKRIQAKKDEKDRMRKEKILRRDFKIKVLDLIEAFLTKQSENPLVFDVIEPLLRVIEQCMSSDSDKQEIDFLQKTANIFKNSLCRTKQYCKRVDALKEDLHAFVERLVKKACKHTDSSVALYYFSASLYLLKVLRGNTSDKSSTPPTPLPEKQSNTIPQACQLLSTGCLDMERVTVIYQQALTQFLTKRNSALTSSMFHDLFRRFPIMCKPLVDTLVKSITAGARQHQQAQACLLLQKVLLLRELKLFVTEEEWEELIRESISQVTESLKMVGKRIVKADKEKVAKSLELLNILLKIVTEQKLHVKLTELDKVLVALNQPEGIGNSARLDSLYWNVMRWLNYTKPKKEKTANKPAQEAEPLKRKKKGFLPETKKRKNRKKGIEENGVAPVASEDGEPAAPEEQLLGTETPKQKKGLVPGSSKHKNQNRGVRENGVPVAGSGEEAVNGGDAVADKKKKKKKNMNRKRKGDAGNEAEQVPAAKKTKGSVSQETQQKQGKTNQQKQGKAKKKRKEKKTPVPQE</sequence>
<gene>
    <name evidence="4" type="primary">MYBBP1A</name>
</gene>
<dbReference type="Pfam" id="PF04931">
    <property type="entry name" value="DNA_pol_phi"/>
    <property type="match status" value="1"/>
</dbReference>
<reference evidence="4" key="2">
    <citation type="submission" date="2025-09" db="UniProtKB">
        <authorList>
            <consortium name="Ensembl"/>
        </authorList>
    </citation>
    <scope>IDENTIFICATION</scope>
</reference>
<dbReference type="PANTHER" id="PTHR13213:SF2">
    <property type="entry name" value="MYB-BINDING PROTEIN 1A"/>
    <property type="match status" value="1"/>
</dbReference>
<comment type="subcellular location">
    <subcellularLocation>
        <location evidence="1">Nucleus</location>
    </subcellularLocation>
</comment>
<dbReference type="GO" id="GO:0003714">
    <property type="term" value="F:transcription corepressor activity"/>
    <property type="evidence" value="ECO:0007669"/>
    <property type="project" value="Ensembl"/>
</dbReference>
<dbReference type="GO" id="GO:0110016">
    <property type="term" value="C:B-WICH complex"/>
    <property type="evidence" value="ECO:0007669"/>
    <property type="project" value="Ensembl"/>
</dbReference>
<dbReference type="GO" id="GO:1903450">
    <property type="term" value="P:regulation of G1 to G0 transition"/>
    <property type="evidence" value="ECO:0007669"/>
    <property type="project" value="Ensembl"/>
</dbReference>
<dbReference type="GO" id="GO:0005737">
    <property type="term" value="C:cytoplasm"/>
    <property type="evidence" value="ECO:0007669"/>
    <property type="project" value="Ensembl"/>
</dbReference>
<dbReference type="GO" id="GO:0072332">
    <property type="term" value="P:intrinsic apoptotic signaling pathway by p53 class mediator"/>
    <property type="evidence" value="ECO:0007669"/>
    <property type="project" value="Ensembl"/>
</dbReference>
<feature type="compositionally biased region" description="Basic residues" evidence="3">
    <location>
        <begin position="1254"/>
        <end position="1267"/>
    </location>
</feature>
<organism evidence="4 5">
    <name type="scientific">Aquila chrysaetos chrysaetos</name>
    <dbReference type="NCBI Taxonomy" id="223781"/>
    <lineage>
        <taxon>Eukaryota</taxon>
        <taxon>Metazoa</taxon>
        <taxon>Chordata</taxon>
        <taxon>Craniata</taxon>
        <taxon>Vertebrata</taxon>
        <taxon>Euteleostomi</taxon>
        <taxon>Archelosauria</taxon>
        <taxon>Archosauria</taxon>
        <taxon>Dinosauria</taxon>
        <taxon>Saurischia</taxon>
        <taxon>Theropoda</taxon>
        <taxon>Coelurosauria</taxon>
        <taxon>Aves</taxon>
        <taxon>Neognathae</taxon>
        <taxon>Neoaves</taxon>
        <taxon>Telluraves</taxon>
        <taxon>Accipitrimorphae</taxon>
        <taxon>Accipitriformes</taxon>
        <taxon>Accipitridae</taxon>
        <taxon>Accipitrinae</taxon>
        <taxon>Aquila</taxon>
    </lineage>
</organism>
<name>A0A663ESG6_AQUCH</name>
<feature type="compositionally biased region" description="Basic and acidic residues" evidence="3">
    <location>
        <begin position="714"/>
        <end position="723"/>
    </location>
</feature>
<dbReference type="RefSeq" id="XP_029882948.1">
    <property type="nucleotide sequence ID" value="XM_030027088.2"/>
</dbReference>
<dbReference type="GeneTree" id="ENSGT00390000017457"/>
<dbReference type="GO" id="GO:0032922">
    <property type="term" value="P:circadian regulation of gene expression"/>
    <property type="evidence" value="ECO:0007669"/>
    <property type="project" value="Ensembl"/>
</dbReference>
<dbReference type="RefSeq" id="XP_040982914.1">
    <property type="nucleotide sequence ID" value="XM_041126980.1"/>
</dbReference>
<protein>
    <submittedName>
        <fullName evidence="4">MYB binding protein 1a</fullName>
    </submittedName>
</protein>
<reference evidence="4" key="1">
    <citation type="submission" date="2025-08" db="UniProtKB">
        <authorList>
            <consortium name="Ensembl"/>
        </authorList>
    </citation>
    <scope>IDENTIFICATION</scope>
</reference>
<accession>A0A663ESG6</accession>
<dbReference type="KEGG" id="achc:115346754"/>
<feature type="compositionally biased region" description="Low complexity" evidence="3">
    <location>
        <begin position="1289"/>
        <end position="1303"/>
    </location>
</feature>
<dbReference type="GO" id="GO:0070888">
    <property type="term" value="F:E-box binding"/>
    <property type="evidence" value="ECO:0007669"/>
    <property type="project" value="Ensembl"/>
</dbReference>
<feature type="region of interest" description="Disordered" evidence="3">
    <location>
        <begin position="707"/>
        <end position="755"/>
    </location>
</feature>
<proteinExistence type="predicted"/>
<dbReference type="GeneID" id="115346754"/>
<evidence type="ECO:0000256" key="3">
    <source>
        <dbReference type="SAM" id="MobiDB-lite"/>
    </source>
</evidence>
<dbReference type="GO" id="GO:0042564">
    <property type="term" value="C:NLS-dependent protein nuclear import complex"/>
    <property type="evidence" value="ECO:0007669"/>
    <property type="project" value="Ensembl"/>
</dbReference>
<dbReference type="RefSeq" id="XP_040982915.1">
    <property type="nucleotide sequence ID" value="XM_041126981.1"/>
</dbReference>
<feature type="compositionally biased region" description="Basic residues" evidence="3">
    <location>
        <begin position="1304"/>
        <end position="1313"/>
    </location>
</feature>
<dbReference type="InterPro" id="IPR007015">
    <property type="entry name" value="DNA_pol_V/MYBBP1A"/>
</dbReference>
<evidence type="ECO:0000256" key="2">
    <source>
        <dbReference type="ARBA" id="ARBA00023242"/>
    </source>
</evidence>
<dbReference type="Ensembl" id="ENSACCT00020015468.1">
    <property type="protein sequence ID" value="ENSACCP00020014824.1"/>
    <property type="gene ID" value="ENSACCG00020010190.1"/>
</dbReference>
<dbReference type="InParanoid" id="A0A663ESG6"/>